<evidence type="ECO:0000256" key="4">
    <source>
        <dbReference type="ARBA" id="ARBA00022692"/>
    </source>
</evidence>
<dbReference type="OrthoDB" id="9808671at2"/>
<evidence type="ECO:0000313" key="9">
    <source>
        <dbReference type="Proteomes" id="UP000269923"/>
    </source>
</evidence>
<dbReference type="GO" id="GO:0004820">
    <property type="term" value="F:glycine-tRNA ligase activity"/>
    <property type="evidence" value="ECO:0007669"/>
    <property type="project" value="InterPro"/>
</dbReference>
<evidence type="ECO:0000256" key="6">
    <source>
        <dbReference type="ARBA" id="ARBA00023136"/>
    </source>
</evidence>
<dbReference type="InterPro" id="IPR036388">
    <property type="entry name" value="WH-like_DNA-bd_sf"/>
</dbReference>
<dbReference type="EMBL" id="RQYC01000010">
    <property type="protein sequence ID" value="RRD89866.1"/>
    <property type="molecule type" value="Genomic_DNA"/>
</dbReference>
<keyword evidence="4 7" id="KW-0812">Transmembrane</keyword>
<evidence type="ECO:0000313" key="8">
    <source>
        <dbReference type="EMBL" id="RRD89866.1"/>
    </source>
</evidence>
<dbReference type="HAMAP" id="MF_00672">
    <property type="entry name" value="UPF0761"/>
    <property type="match status" value="1"/>
</dbReference>
<feature type="transmembrane region" description="Helical" evidence="7">
    <location>
        <begin position="97"/>
        <end position="115"/>
    </location>
</feature>
<dbReference type="InterPro" id="IPR017039">
    <property type="entry name" value="Virul_fac_BrkB"/>
</dbReference>
<dbReference type="GO" id="GO:0006426">
    <property type="term" value="P:glycyl-tRNA aminoacylation"/>
    <property type="evidence" value="ECO:0007669"/>
    <property type="project" value="InterPro"/>
</dbReference>
<proteinExistence type="inferred from homology"/>
<feature type="transmembrane region" description="Helical" evidence="7">
    <location>
        <begin position="34"/>
        <end position="63"/>
    </location>
</feature>
<evidence type="ECO:0000256" key="2">
    <source>
        <dbReference type="ARBA" id="ARBA00022475"/>
    </source>
</evidence>
<accession>A0A3P2A4Q1</accession>
<comment type="subcellular location">
    <subcellularLocation>
        <location evidence="1 7">Cell membrane</location>
        <topology evidence="1 7">Multi-pass membrane protein</topology>
    </subcellularLocation>
</comment>
<dbReference type="PANTHER" id="PTHR30213:SF0">
    <property type="entry name" value="UPF0761 MEMBRANE PROTEIN YIHY"/>
    <property type="match status" value="1"/>
</dbReference>
<dbReference type="GO" id="GO:0005886">
    <property type="term" value="C:plasma membrane"/>
    <property type="evidence" value="ECO:0007669"/>
    <property type="project" value="UniProtKB-SubCell"/>
</dbReference>
<dbReference type="PANTHER" id="PTHR30213">
    <property type="entry name" value="INNER MEMBRANE PROTEIN YHJD"/>
    <property type="match status" value="1"/>
</dbReference>
<reference evidence="8 9" key="1">
    <citation type="submission" date="2018-11" db="EMBL/GenBank/DDBJ databases">
        <title>Genomes From Bacteria Associated with the Canine Oral Cavity: a Test Case for Automated Genome-Based Taxonomic Assignment.</title>
        <authorList>
            <person name="Coil D.A."/>
            <person name="Jospin G."/>
            <person name="Darling A.E."/>
            <person name="Wallis C."/>
            <person name="Davis I.J."/>
            <person name="Harris S."/>
            <person name="Eisen J.A."/>
            <person name="Holcombe L.J."/>
            <person name="O'Flynn C."/>
        </authorList>
    </citation>
    <scope>NUCLEOTIDE SEQUENCE [LARGE SCALE GENOMIC DNA]</scope>
    <source>
        <strain evidence="8 9">COT-280</strain>
    </source>
</reference>
<gene>
    <name evidence="8" type="ORF">EII21_07495</name>
</gene>
<sequence length="414" mass="45684">MATMSAISSPDVGNKLGFAAFLWKRFKEARVLQAAGSLTFTTLLALVPLLTVMLVVITAFPVFGDVSSLFERWVNDLLVPSGASAVSDYLAQFKTQAGGLTAMGLAAMTVSALLLMQTIERAFDGIWRARSKRPWWVRFSLYWAILTLSPVVAGAGLSASTHMAQWFPSWSFGNIVWAGLAFDVVLLYVLYRLVPNRQVPNLHALAGAVLTALLLETAKWGFGIYVRNFNSYHVVYGAFAAMPLFLVWMHVLWSMVLGGAVLTACLSDWNGGAVELSDNGRERFDTAVQVLLLLKTAQHEGKNMTLQDFGKRIRVNSERLEEVLNKLAEDDYIGMEAKGWLLKTAADQIQLKDLFERLVYQPGLEGDSVPRALRALILPGLERLDISLSDFERSLVEVPVVSDTPEADEPKLPD</sequence>
<dbReference type="GO" id="GO:0005524">
    <property type="term" value="F:ATP binding"/>
    <property type="evidence" value="ECO:0007669"/>
    <property type="project" value="InterPro"/>
</dbReference>
<dbReference type="Proteomes" id="UP000269923">
    <property type="component" value="Unassembled WGS sequence"/>
</dbReference>
<dbReference type="GO" id="GO:0005737">
    <property type="term" value="C:cytoplasm"/>
    <property type="evidence" value="ECO:0007669"/>
    <property type="project" value="InterPro"/>
</dbReference>
<dbReference type="Gene3D" id="1.10.10.10">
    <property type="entry name" value="Winged helix-like DNA-binding domain superfamily/Winged helix DNA-binding domain"/>
    <property type="match status" value="1"/>
</dbReference>
<keyword evidence="6 7" id="KW-0472">Membrane</keyword>
<evidence type="ECO:0000256" key="7">
    <source>
        <dbReference type="HAMAP-Rule" id="MF_00672"/>
    </source>
</evidence>
<protein>
    <recommendedName>
        <fullName evidence="7">UPF0761 membrane protein EII21_07495</fullName>
    </recommendedName>
</protein>
<organism evidence="8 9">
    <name type="scientific">Conchiformibius steedae</name>
    <dbReference type="NCBI Taxonomy" id="153493"/>
    <lineage>
        <taxon>Bacteria</taxon>
        <taxon>Pseudomonadati</taxon>
        <taxon>Pseudomonadota</taxon>
        <taxon>Betaproteobacteria</taxon>
        <taxon>Neisseriales</taxon>
        <taxon>Neisseriaceae</taxon>
        <taxon>Conchiformibius</taxon>
    </lineage>
</organism>
<dbReference type="InterPro" id="IPR023679">
    <property type="entry name" value="UPF0761_bac"/>
</dbReference>
<dbReference type="NCBIfam" id="TIGR00765">
    <property type="entry name" value="yihY_not_rbn"/>
    <property type="match status" value="1"/>
</dbReference>
<comment type="similarity">
    <text evidence="7">Belongs to the UPF0761 family.</text>
</comment>
<evidence type="ECO:0000256" key="5">
    <source>
        <dbReference type="ARBA" id="ARBA00022989"/>
    </source>
</evidence>
<feature type="transmembrane region" description="Helical" evidence="7">
    <location>
        <begin position="169"/>
        <end position="190"/>
    </location>
</feature>
<evidence type="ECO:0000256" key="1">
    <source>
        <dbReference type="ARBA" id="ARBA00004651"/>
    </source>
</evidence>
<dbReference type="PROSITE" id="PS50861">
    <property type="entry name" value="AA_TRNA_LIGASE_II_GLYAB"/>
    <property type="match status" value="1"/>
</dbReference>
<dbReference type="Pfam" id="PF03631">
    <property type="entry name" value="Virul_fac_BrkB"/>
    <property type="match status" value="1"/>
</dbReference>
<keyword evidence="5 7" id="KW-1133">Transmembrane helix</keyword>
<keyword evidence="9" id="KW-1185">Reference proteome</keyword>
<dbReference type="AlphaFoldDB" id="A0A3P2A4Q1"/>
<keyword evidence="2 7" id="KW-1003">Cell membrane</keyword>
<feature type="transmembrane region" description="Helical" evidence="7">
    <location>
        <begin position="135"/>
        <end position="157"/>
    </location>
</feature>
<keyword evidence="3" id="KW-0997">Cell inner membrane</keyword>
<dbReference type="STRING" id="1121352.GCA_000620925_00111"/>
<feature type="transmembrane region" description="Helical" evidence="7">
    <location>
        <begin position="234"/>
        <end position="253"/>
    </location>
</feature>
<feature type="transmembrane region" description="Helical" evidence="7">
    <location>
        <begin position="202"/>
        <end position="222"/>
    </location>
</feature>
<comment type="caution">
    <text evidence="8">The sequence shown here is derived from an EMBL/GenBank/DDBJ whole genome shotgun (WGS) entry which is preliminary data.</text>
</comment>
<dbReference type="InterPro" id="IPR006194">
    <property type="entry name" value="Gly-tRNA-synth_heterodimer"/>
</dbReference>
<evidence type="ECO:0000256" key="3">
    <source>
        <dbReference type="ARBA" id="ARBA00022519"/>
    </source>
</evidence>
<name>A0A3P2A4Q1_9NEIS</name>